<comment type="caution">
    <text evidence="9">The sequence shown here is derived from an EMBL/GenBank/DDBJ whole genome shotgun (WGS) entry which is preliminary data.</text>
</comment>
<dbReference type="EMBL" id="LSSN01005279">
    <property type="protein sequence ID" value="OMJ09870.1"/>
    <property type="molecule type" value="Genomic_DNA"/>
</dbReference>
<proteinExistence type="predicted"/>
<dbReference type="GO" id="GO:0045943">
    <property type="term" value="P:positive regulation of transcription by RNA polymerase I"/>
    <property type="evidence" value="ECO:0007669"/>
    <property type="project" value="TreeGrafter"/>
</dbReference>
<evidence type="ECO:0000313" key="9">
    <source>
        <dbReference type="EMBL" id="OMJ09870.1"/>
    </source>
</evidence>
<evidence type="ECO:0000256" key="5">
    <source>
        <dbReference type="ARBA" id="ARBA00023242"/>
    </source>
</evidence>
<dbReference type="Gene3D" id="2.130.10.10">
    <property type="entry name" value="YVTN repeat-like/Quinoprotein amine dehydrogenase"/>
    <property type="match status" value="2"/>
</dbReference>
<name>A0A1R1X5I7_9FUNG</name>
<feature type="domain" description="U3 small nucleolar RNA-associated protein 15 C-terminal" evidence="7">
    <location>
        <begin position="390"/>
        <end position="536"/>
    </location>
</feature>
<protein>
    <submittedName>
        <fullName evidence="9">U3 small nucleolar RNA-associated protein 15-like protein</fullName>
    </submittedName>
</protein>
<dbReference type="PROSITE" id="PS50294">
    <property type="entry name" value="WD_REPEATS_REGION"/>
    <property type="match status" value="1"/>
</dbReference>
<dbReference type="SUPFAM" id="SSF50978">
    <property type="entry name" value="WD40 repeat-like"/>
    <property type="match status" value="1"/>
</dbReference>
<evidence type="ECO:0000256" key="1">
    <source>
        <dbReference type="ARBA" id="ARBA00004604"/>
    </source>
</evidence>
<dbReference type="PANTHER" id="PTHR19924:SF26">
    <property type="entry name" value="U3 SMALL NUCLEOLAR RNA-ASSOCIATED PROTEIN 15 HOMOLOG"/>
    <property type="match status" value="1"/>
</dbReference>
<dbReference type="InterPro" id="IPR018983">
    <property type="entry name" value="U3_snoRNA-assocProt_15_C"/>
</dbReference>
<dbReference type="PANTHER" id="PTHR19924">
    <property type="entry name" value="UTP15 U3 SMALL NUCLEOLAR RNA-ASSOCIATED PROTEIN 15 FAMILY MEMBER"/>
    <property type="match status" value="1"/>
</dbReference>
<dbReference type="Proteomes" id="UP000187283">
    <property type="component" value="Unassembled WGS sequence"/>
</dbReference>
<dbReference type="GO" id="GO:0006364">
    <property type="term" value="P:rRNA processing"/>
    <property type="evidence" value="ECO:0007669"/>
    <property type="project" value="UniProtKB-KW"/>
</dbReference>
<dbReference type="PROSITE" id="PS50082">
    <property type="entry name" value="WD_REPEATS_2"/>
    <property type="match status" value="4"/>
</dbReference>
<dbReference type="Pfam" id="PF09384">
    <property type="entry name" value="UTP15_C"/>
    <property type="match status" value="1"/>
</dbReference>
<comment type="subcellular location">
    <subcellularLocation>
        <location evidence="1">Nucleus</location>
        <location evidence="1">Nucleolus</location>
    </subcellularLocation>
</comment>
<evidence type="ECO:0000256" key="3">
    <source>
        <dbReference type="ARBA" id="ARBA00022574"/>
    </source>
</evidence>
<reference evidence="9 10" key="1">
    <citation type="submission" date="2017-01" db="EMBL/GenBank/DDBJ databases">
        <authorList>
            <person name="Mah S.A."/>
            <person name="Swanson W.J."/>
            <person name="Moy G.W."/>
            <person name="Vacquier V.D."/>
        </authorList>
    </citation>
    <scope>NUCLEOTIDE SEQUENCE [LARGE SCALE GENOMIC DNA]</scope>
    <source>
        <strain evidence="9 10">GSMNP</strain>
    </source>
</reference>
<feature type="repeat" description="WD" evidence="6">
    <location>
        <begin position="161"/>
        <end position="203"/>
    </location>
</feature>
<dbReference type="SMART" id="SM00320">
    <property type="entry name" value="WD40"/>
    <property type="match status" value="6"/>
</dbReference>
<dbReference type="OrthoDB" id="431715at2759"/>
<dbReference type="InterPro" id="IPR015943">
    <property type="entry name" value="WD40/YVTN_repeat-like_dom_sf"/>
</dbReference>
<sequence length="547" mass="60339">MDFKKIRALYSEESNKKVSPEEKEWKSFKSPVLVKEFGPVTSIDFSKKSPHFFAVAASTRVQIYSPQTTSSIRNISKFSNIVKACCFRSDGKLLATGDADGNVQVFDSKSKSCLRTFKGHSQGVNCVKFVADKSLVISASDDLSVQAWEITGDQDTPLYKFEHHTDYIKTLAVSETNTNLIASGSYDHKINIYNLSSLNSENESTFVPQLVIDNGEPIEELLFFPGDMLIAAAGGPFVKVYDTVTGRPIACIGNFEKTVTSIAFNSDKTRILAASLDQFVKVYDLISYQLVASIKYPQPILKVGMSPDNSVLVVGMVSGLLSIKKRAGAAKKSGISKSDSTGLDSIRVGSVGVATESALKRIQKQKQDKYRNIRGTPLNSNFQVIEGPQDGDVIVKIGNKKNYRKSSPTLKAIDNLLRKFHYKEALDTIINSDLELSFKLTYIDELISRNALKSALSDRQDKEMQHITKFVTKNFAIATIGVNIMIELAEEIISIYLPNIGQHKSVSLMADDVLRKISAQLLSMNNVLELKGCVDLVVETSKLNFSS</sequence>
<dbReference type="PROSITE" id="PS00678">
    <property type="entry name" value="WD_REPEATS_1"/>
    <property type="match status" value="1"/>
</dbReference>
<dbReference type="InterPro" id="IPR036322">
    <property type="entry name" value="WD40_repeat_dom_sf"/>
</dbReference>
<dbReference type="EMBL" id="LSSN01005284">
    <property type="protein sequence ID" value="OMJ09860.1"/>
    <property type="molecule type" value="Genomic_DNA"/>
</dbReference>
<evidence type="ECO:0000256" key="2">
    <source>
        <dbReference type="ARBA" id="ARBA00022552"/>
    </source>
</evidence>
<keyword evidence="5" id="KW-0539">Nucleus</keyword>
<feature type="repeat" description="WD" evidence="6">
    <location>
        <begin position="252"/>
        <end position="293"/>
    </location>
</feature>
<evidence type="ECO:0000259" key="7">
    <source>
        <dbReference type="Pfam" id="PF09384"/>
    </source>
</evidence>
<dbReference type="CDD" id="cd00200">
    <property type="entry name" value="WD40"/>
    <property type="match status" value="1"/>
</dbReference>
<evidence type="ECO:0000256" key="6">
    <source>
        <dbReference type="PROSITE-ProRule" id="PRU00221"/>
    </source>
</evidence>
<dbReference type="AlphaFoldDB" id="A0A1R1X5I7"/>
<feature type="repeat" description="WD" evidence="6">
    <location>
        <begin position="117"/>
        <end position="150"/>
    </location>
</feature>
<dbReference type="Pfam" id="PF00400">
    <property type="entry name" value="WD40"/>
    <property type="match status" value="4"/>
</dbReference>
<accession>A0A1R1X5I7</accession>
<keyword evidence="4" id="KW-0677">Repeat</keyword>
<organism evidence="9 10">
    <name type="scientific">Smittium culicis</name>
    <dbReference type="NCBI Taxonomy" id="133412"/>
    <lineage>
        <taxon>Eukaryota</taxon>
        <taxon>Fungi</taxon>
        <taxon>Fungi incertae sedis</taxon>
        <taxon>Zoopagomycota</taxon>
        <taxon>Kickxellomycotina</taxon>
        <taxon>Harpellomycetes</taxon>
        <taxon>Harpellales</taxon>
        <taxon>Legeriomycetaceae</taxon>
        <taxon>Smittium</taxon>
    </lineage>
</organism>
<evidence type="ECO:0000256" key="4">
    <source>
        <dbReference type="ARBA" id="ARBA00022737"/>
    </source>
</evidence>
<dbReference type="STRING" id="133412.A0A1R1X5I7"/>
<feature type="repeat" description="WD" evidence="6">
    <location>
        <begin position="75"/>
        <end position="116"/>
    </location>
</feature>
<keyword evidence="10" id="KW-1185">Reference proteome</keyword>
<dbReference type="GO" id="GO:0005730">
    <property type="term" value="C:nucleolus"/>
    <property type="evidence" value="ECO:0007669"/>
    <property type="project" value="UniProtKB-SubCell"/>
</dbReference>
<gene>
    <name evidence="9" type="ORF">AYI70_g10677</name>
    <name evidence="8" type="ORF">AYI70_g10680</name>
</gene>
<keyword evidence="2" id="KW-0698">rRNA processing</keyword>
<keyword evidence="3 6" id="KW-0853">WD repeat</keyword>
<evidence type="ECO:0000313" key="10">
    <source>
        <dbReference type="Proteomes" id="UP000187283"/>
    </source>
</evidence>
<dbReference type="InterPro" id="IPR019775">
    <property type="entry name" value="WD40_repeat_CS"/>
</dbReference>
<dbReference type="InterPro" id="IPR001680">
    <property type="entry name" value="WD40_rpt"/>
</dbReference>
<evidence type="ECO:0000313" key="8">
    <source>
        <dbReference type="EMBL" id="OMJ09860.1"/>
    </source>
</evidence>